<dbReference type="EMBL" id="JAAGWE010000020">
    <property type="protein sequence ID" value="NEM06901.1"/>
    <property type="molecule type" value="Genomic_DNA"/>
</dbReference>
<comment type="caution">
    <text evidence="2">The sequence shown here is derived from an EMBL/GenBank/DDBJ whole genome shotgun (WGS) entry which is preliminary data.</text>
</comment>
<dbReference type="Pfam" id="PF03729">
    <property type="entry name" value="DUF308"/>
    <property type="match status" value="1"/>
</dbReference>
<dbReference type="GO" id="GO:0005886">
    <property type="term" value="C:plasma membrane"/>
    <property type="evidence" value="ECO:0007669"/>
    <property type="project" value="TreeGrafter"/>
</dbReference>
<dbReference type="PANTHER" id="PTHR34989:SF1">
    <property type="entry name" value="PROTEIN HDED"/>
    <property type="match status" value="1"/>
</dbReference>
<evidence type="ECO:0000313" key="2">
    <source>
        <dbReference type="EMBL" id="NEM06901.1"/>
    </source>
</evidence>
<proteinExistence type="predicted"/>
<feature type="transmembrane region" description="Helical" evidence="1">
    <location>
        <begin position="77"/>
        <end position="95"/>
    </location>
</feature>
<feature type="transmembrane region" description="Helical" evidence="1">
    <location>
        <begin position="53"/>
        <end position="71"/>
    </location>
</feature>
<dbReference type="AlphaFoldDB" id="A0A6P0GIA1"/>
<evidence type="ECO:0000256" key="1">
    <source>
        <dbReference type="SAM" id="Phobius"/>
    </source>
</evidence>
<reference evidence="2 3" key="1">
    <citation type="submission" date="2019-12" db="EMBL/GenBank/DDBJ databases">
        <title>WGS of CPCC 203550 I12A-02606.</title>
        <authorList>
            <person name="Jiang Z."/>
        </authorList>
    </citation>
    <scope>NUCLEOTIDE SEQUENCE [LARGE SCALE GENOMIC DNA]</scope>
    <source>
        <strain evidence="2 3">I12A-02606</strain>
    </source>
</reference>
<evidence type="ECO:0000313" key="3">
    <source>
        <dbReference type="Proteomes" id="UP000471126"/>
    </source>
</evidence>
<name>A0A6P0GIA1_9ACTN</name>
<accession>A0A6P0GIA1</accession>
<dbReference type="Proteomes" id="UP000471126">
    <property type="component" value="Unassembled WGS sequence"/>
</dbReference>
<dbReference type="InterPro" id="IPR052712">
    <property type="entry name" value="Acid_resist_chaperone_HdeD"/>
</dbReference>
<dbReference type="PANTHER" id="PTHR34989">
    <property type="entry name" value="PROTEIN HDED"/>
    <property type="match status" value="1"/>
</dbReference>
<dbReference type="InterPro" id="IPR005325">
    <property type="entry name" value="DUF308_memb"/>
</dbReference>
<keyword evidence="1" id="KW-0472">Membrane</keyword>
<sequence>MLLGILLMLGALFLLGNVVLATALSVLVLGWTALVGGVVLLVRALVDARTSTSWPTALGGVVLAVLGLFMLRNPAVGALTLTLLTGALLLTAGLTRISSPDTTDGRSLQLLSGLVSAALGLFVLLNLTSATLTMLGVLVAVQTLLEGATLVAAGHIRPVAAPPRAPVTPGAKRR</sequence>
<protein>
    <submittedName>
        <fullName evidence="2">Sulfate permease</fullName>
    </submittedName>
</protein>
<keyword evidence="1" id="KW-0812">Transmembrane</keyword>
<keyword evidence="1" id="KW-1133">Transmembrane helix</keyword>
<gene>
    <name evidence="2" type="ORF">GCU54_12875</name>
</gene>
<organism evidence="2 3">
    <name type="scientific">Geodermatophilus normandii</name>
    <dbReference type="NCBI Taxonomy" id="1137989"/>
    <lineage>
        <taxon>Bacteria</taxon>
        <taxon>Bacillati</taxon>
        <taxon>Actinomycetota</taxon>
        <taxon>Actinomycetes</taxon>
        <taxon>Geodermatophilales</taxon>
        <taxon>Geodermatophilaceae</taxon>
        <taxon>Geodermatophilus</taxon>
    </lineage>
</organism>